<sequence>MVYNKHIGTLAIADSKMLCLRRDYSDTFLLKTALKRPSPKIVSVEMPSEEAVNFLQVATSDPDSERILRDRPQLHKFISKLRAAVSRLHVNSLESVVVETNGKELLEELCCAQTPRENQTEVPAEWMTFIWPYVSILGERLRLLLNPEHPYSFDYSPEWKGLNKETMASEAARKLTFEHWPHMDYRWALPAQMAEAGFYHQPNRSGEDRVLCFACFLCLVCWEPSDEPW</sequence>
<dbReference type="Gene3D" id="1.10.1170.10">
    <property type="entry name" value="Inhibitor Of Apoptosis Protein (2mihbC-IAP-1), Chain A"/>
    <property type="match status" value="1"/>
</dbReference>
<dbReference type="CDD" id="cd00022">
    <property type="entry name" value="BIR"/>
    <property type="match status" value="1"/>
</dbReference>
<evidence type="ECO:0000313" key="3">
    <source>
        <dbReference type="EMBL" id="VDN22762.1"/>
    </source>
</evidence>
<dbReference type="InterPro" id="IPR001370">
    <property type="entry name" value="BIR_rpt"/>
</dbReference>
<accession>A0A183DY82</accession>
<keyword evidence="1" id="KW-0479">Metal-binding</keyword>
<dbReference type="PROSITE" id="PS50143">
    <property type="entry name" value="BIR_REPEAT_2"/>
    <property type="match status" value="1"/>
</dbReference>
<proteinExistence type="predicted"/>
<dbReference type="Proteomes" id="UP000271098">
    <property type="component" value="Unassembled WGS sequence"/>
</dbReference>
<dbReference type="PANTHER" id="PTHR46771">
    <property type="entry name" value="DETERIN"/>
    <property type="match status" value="1"/>
</dbReference>
<evidence type="ECO:0000313" key="5">
    <source>
        <dbReference type="WBParaSite" id="GPUH_0001368801-mRNA-1"/>
    </source>
</evidence>
<name>A0A183DY82_9BILA</name>
<protein>
    <submittedName>
        <fullName evidence="5">Protein kinase domain-containing protein</fullName>
    </submittedName>
</protein>
<dbReference type="AlphaFoldDB" id="A0A183DY82"/>
<dbReference type="EMBL" id="UYRT01080444">
    <property type="protein sequence ID" value="VDN22762.1"/>
    <property type="molecule type" value="Genomic_DNA"/>
</dbReference>
<dbReference type="PANTHER" id="PTHR46771:SF5">
    <property type="entry name" value="DETERIN"/>
    <property type="match status" value="1"/>
</dbReference>
<evidence type="ECO:0000313" key="4">
    <source>
        <dbReference type="Proteomes" id="UP000271098"/>
    </source>
</evidence>
<keyword evidence="2" id="KW-0862">Zinc</keyword>
<reference evidence="3 4" key="2">
    <citation type="submission" date="2018-11" db="EMBL/GenBank/DDBJ databases">
        <authorList>
            <consortium name="Pathogen Informatics"/>
        </authorList>
    </citation>
    <scope>NUCLEOTIDE SEQUENCE [LARGE SCALE GENOMIC DNA]</scope>
</reference>
<dbReference type="GO" id="GO:0046872">
    <property type="term" value="F:metal ion binding"/>
    <property type="evidence" value="ECO:0007669"/>
    <property type="project" value="UniProtKB-KW"/>
</dbReference>
<reference evidence="5" key="1">
    <citation type="submission" date="2016-06" db="UniProtKB">
        <authorList>
            <consortium name="WormBaseParasite"/>
        </authorList>
    </citation>
    <scope>IDENTIFICATION</scope>
</reference>
<dbReference type="WBParaSite" id="GPUH_0001368801-mRNA-1">
    <property type="protein sequence ID" value="GPUH_0001368801-mRNA-1"/>
    <property type="gene ID" value="GPUH_0001368801"/>
</dbReference>
<evidence type="ECO:0000256" key="2">
    <source>
        <dbReference type="ARBA" id="ARBA00022833"/>
    </source>
</evidence>
<dbReference type="Pfam" id="PF00653">
    <property type="entry name" value="BIR"/>
    <property type="match status" value="1"/>
</dbReference>
<dbReference type="InterPro" id="IPR051190">
    <property type="entry name" value="Baculoviral_IAP"/>
</dbReference>
<evidence type="ECO:0000256" key="1">
    <source>
        <dbReference type="ARBA" id="ARBA00022723"/>
    </source>
</evidence>
<dbReference type="OrthoDB" id="5855668at2759"/>
<gene>
    <name evidence="3" type="ORF">GPUH_LOCUS13671</name>
</gene>
<keyword evidence="4" id="KW-1185">Reference proteome</keyword>
<dbReference type="SMART" id="SM00238">
    <property type="entry name" value="BIR"/>
    <property type="match status" value="1"/>
</dbReference>
<organism evidence="5">
    <name type="scientific">Gongylonema pulchrum</name>
    <dbReference type="NCBI Taxonomy" id="637853"/>
    <lineage>
        <taxon>Eukaryota</taxon>
        <taxon>Metazoa</taxon>
        <taxon>Ecdysozoa</taxon>
        <taxon>Nematoda</taxon>
        <taxon>Chromadorea</taxon>
        <taxon>Rhabditida</taxon>
        <taxon>Spirurina</taxon>
        <taxon>Spiruromorpha</taxon>
        <taxon>Spiruroidea</taxon>
        <taxon>Gongylonematidae</taxon>
        <taxon>Gongylonema</taxon>
    </lineage>
</organism>
<dbReference type="SUPFAM" id="SSF57924">
    <property type="entry name" value="Inhibitor of apoptosis (IAP) repeat"/>
    <property type="match status" value="1"/>
</dbReference>